<accession>A0A8S4QC51</accession>
<feature type="region of interest" description="Disordered" evidence="2">
    <location>
        <begin position="1407"/>
        <end position="1459"/>
    </location>
</feature>
<feature type="compositionally biased region" description="Basic and acidic residues" evidence="2">
    <location>
        <begin position="1837"/>
        <end position="1846"/>
    </location>
</feature>
<dbReference type="Proteomes" id="UP000749559">
    <property type="component" value="Unassembled WGS sequence"/>
</dbReference>
<feature type="region of interest" description="Disordered" evidence="2">
    <location>
        <begin position="1653"/>
        <end position="1690"/>
    </location>
</feature>
<gene>
    <name evidence="3" type="ORF">OFUS_LOCUS27031</name>
</gene>
<comment type="caution">
    <text evidence="3">The sequence shown here is derived from an EMBL/GenBank/DDBJ whole genome shotgun (WGS) entry which is preliminary data.</text>
</comment>
<proteinExistence type="predicted"/>
<feature type="region of interest" description="Disordered" evidence="2">
    <location>
        <begin position="1748"/>
        <end position="1783"/>
    </location>
</feature>
<sequence>MAFEGRDTIDEEDSPKDLEPDAVKFDYAGKEQQIHETVEKELKSSIFSAELQQSIDQLSPDKKSFFFDQTIEEDSQYTATKTETTTSEREDALQESSTFETHSKTVIEAVTRSETIEVESIMTRTEIGFEPIDSVPEQPVRVDIDCDAMLMSQDQPYVEQEYEQKEPVVVHGDFKAHEHADEVEEQLEIEETSVQVPVYDKQEYEEPETAVEDEDAKVKEIHHDNKVKDQLEIEESSIQVPVYDKQMYEESEPVIKIEDAKDKDIKFDDRIEDQLVGEQSSDEIPPYDPQEHVEPEPASEIEVVKYQDKGHEDEELEIEEFSNKVPICDKQGYEGQEPVVKVEHDEEDQLEVLESKSPVFIHIDQDQQEPEKVVDAENAGNDDTKYDKVKEQFEIEASTSPKYDHREHGVHIDQGMGDDGIAQGEMLDKIVDVFTISKASEGEQSTVKDVESSPMDSSSGLEEHRDTKEVSDGDISDESLSDNQQQYLESSIQESMELMAQQSVHVSDDLKIVSDSADGESEDSAYGVDPEIDVVYSSDDDDNMVVDMTHPRREHRKSHEILTDQSRPQFEGELVESYTISTEVRTERTSTSEVIETSPDGTEQRIFGLVHHKPPTIKLSSDESFEETEIKIDNEPIVPMVHMDQPNIVITSASKEELTEDIEEEYIIIESSEVESEPVVFDEPKDDEELTPEKVEDKPVSDQLDARTEITVEVKEDKSFSDTKETYLIETHEIIEDMKDTKLEHKAEILQSYDDQKTEDDERYVPHIEDTVVVESDVVKDDKCKIVDKQYEEKVDASEMLEHEPKGISERIPSESYVNDKDEFHRESESKSDYVHEGVDFFKESQTAVQIGEEDMSFRHEEVTEKAIDQHEEPSDETVTAEIDTSINDVIEESDVPYTDTLSSVPPDIIEIMEDDDTPTEPFEGIVLDPTGTVKEPFEEIQETYQHEVVESILESRSHDIPIGHDVADAHLNVFRIGGTGYVVSDSEESTSPRPVKSDTTSFDFGDKAIKSDSSLTYSPKYSPKRPLSDSFDFPPQKTLSQDSSIDGSYATAHSTMSLDSRSSVSAETLTSSYASADSSIESRGVSSETLTGSVSGSGYITADAFTSSDSFDTGKSSSADDHDYSSDESPQITQIDKTPTDDIIPEDIFDQEIEAFERESENQEESPEEIFHLEIDKHLEEEQKPVCLRTVSIDSEELSTSYSSGGNEMKEEMQTEIPTTTVPLNIQLQQEYDEEESKLDAEIREAEESNVEIEVTDTTIGSPELIVKPVEYEVQVEKLETEKEQHLFSPKKDVTFEFSQDYSDFIQSSKLEEGAIIKDDSIDLPKTTNSCSISSEDLIASSTSSENMTEPTLLAATYNLDSATVSHVVATYDISPDSVERQPVAEPQPKMILSSPEDEVFEFEVRDRKFDEETPERLRLQATKSSDISLSESDTTETHPRSSIPSIPSVPEFELPSDKQENITLETSVKLEFLESESELGETVDEMSKPPIEFTVDQEDGTEEMEEIKPVKEYTAAEASIEFDSSMEPSRSSPFEIVASEQSDQTEVSLQLGQEVTKVEDLEQVGTHSRDSPFEVVTADIDDSQINKDVAIDDKDDLVKKPKDEATRTSPFEVVSPSEFEDYAEYMIAMEHAQKISDELLQSVAGISASQIGAEQKDATHPPERISISSFEHSSPISSEPSPFEKHPTEQIPDFYLKEDEFKPTSHAEDLQIEQIPDFSLKEDEPKPYIFPERDSFETKADVMLIDPFSTSNGPTEVEYSPAIDDGIMSSTPESTGRPLSPTDYILQAESSRASSIGDLLDDSRSEIRIEEETPIQIEVEQSEGPFQADVIEQPTHAEPERTEQRSTVTTDEPTLLTESLMEELHKSDQEGMLTSDQTLYDMEMPSEETSPHPSQLMDMNTSQITDTSDQFQESSQSPESDEKDEYDQVIDSPNKHVLDKQPIKVEEDDIHETDAGIIRLKRSPEPSPIVEKEVIFPPTGPVVAVTEVTSEQAEDLLLTTTEPDRDLVYESTEQEMPYTVVTDVPPEYCADIL</sequence>
<feature type="region of interest" description="Disordered" evidence="2">
    <location>
        <begin position="1016"/>
        <end position="1047"/>
    </location>
</feature>
<feature type="compositionally biased region" description="Polar residues" evidence="2">
    <location>
        <begin position="1423"/>
        <end position="1434"/>
    </location>
</feature>
<evidence type="ECO:0000256" key="2">
    <source>
        <dbReference type="SAM" id="MobiDB-lite"/>
    </source>
</evidence>
<feature type="compositionally biased region" description="Basic and acidic residues" evidence="2">
    <location>
        <begin position="1721"/>
        <end position="1732"/>
    </location>
</feature>
<feature type="region of interest" description="Disordered" evidence="2">
    <location>
        <begin position="674"/>
        <end position="702"/>
    </location>
</feature>
<evidence type="ECO:0000256" key="1">
    <source>
        <dbReference type="SAM" id="Coils"/>
    </source>
</evidence>
<keyword evidence="4" id="KW-1185">Reference proteome</keyword>
<reference evidence="3" key="1">
    <citation type="submission" date="2022-03" db="EMBL/GenBank/DDBJ databases">
        <authorList>
            <person name="Martin C."/>
        </authorList>
    </citation>
    <scope>NUCLEOTIDE SEQUENCE</scope>
</reference>
<feature type="compositionally biased region" description="Low complexity" evidence="2">
    <location>
        <begin position="1667"/>
        <end position="1683"/>
    </location>
</feature>
<feature type="region of interest" description="Disordered" evidence="2">
    <location>
        <begin position="1074"/>
        <end position="1094"/>
    </location>
</feature>
<feature type="compositionally biased region" description="Basic and acidic residues" evidence="2">
    <location>
        <begin position="691"/>
        <end position="702"/>
    </location>
</feature>
<feature type="compositionally biased region" description="Basic and acidic residues" evidence="2">
    <location>
        <begin position="461"/>
        <end position="471"/>
    </location>
</feature>
<dbReference type="OrthoDB" id="6163107at2759"/>
<feature type="region of interest" description="Disordered" evidence="2">
    <location>
        <begin position="1707"/>
        <end position="1732"/>
    </location>
</feature>
<evidence type="ECO:0000313" key="3">
    <source>
        <dbReference type="EMBL" id="CAH1803437.1"/>
    </source>
</evidence>
<feature type="compositionally biased region" description="Low complexity" evidence="2">
    <location>
        <begin position="1074"/>
        <end position="1083"/>
    </location>
</feature>
<feature type="region of interest" description="Disordered" evidence="2">
    <location>
        <begin position="1"/>
        <end position="22"/>
    </location>
</feature>
<feature type="compositionally biased region" description="Basic and acidic residues" evidence="2">
    <location>
        <begin position="382"/>
        <end position="393"/>
    </location>
</feature>
<feature type="region of interest" description="Disordered" evidence="2">
    <location>
        <begin position="1106"/>
        <end position="1145"/>
    </location>
</feature>
<feature type="region of interest" description="Disordered" evidence="2">
    <location>
        <begin position="363"/>
        <end position="423"/>
    </location>
</feature>
<feature type="compositionally biased region" description="Polar residues" evidence="2">
    <location>
        <begin position="1889"/>
        <end position="1920"/>
    </location>
</feature>
<dbReference type="EMBL" id="CAIIXF020000815">
    <property type="protein sequence ID" value="CAH1803437.1"/>
    <property type="molecule type" value="Genomic_DNA"/>
</dbReference>
<feature type="compositionally biased region" description="Basic and acidic residues" evidence="2">
    <location>
        <begin position="1935"/>
        <end position="1947"/>
    </location>
</feature>
<feature type="compositionally biased region" description="Basic and acidic residues" evidence="2">
    <location>
        <begin position="1407"/>
        <end position="1420"/>
    </location>
</feature>
<feature type="region of interest" description="Disordered" evidence="2">
    <location>
        <begin position="1478"/>
        <end position="1506"/>
    </location>
</feature>
<feature type="compositionally biased region" description="Low complexity" evidence="2">
    <location>
        <begin position="1106"/>
        <end position="1118"/>
    </location>
</feature>
<feature type="compositionally biased region" description="Polar residues" evidence="2">
    <location>
        <begin position="1085"/>
        <end position="1094"/>
    </location>
</feature>
<feature type="compositionally biased region" description="Basic and acidic residues" evidence="2">
    <location>
        <begin position="1656"/>
        <end position="1665"/>
    </location>
</feature>
<feature type="region of interest" description="Disordered" evidence="2">
    <location>
        <begin position="983"/>
        <end position="1004"/>
    </location>
</feature>
<feature type="region of interest" description="Disordered" evidence="2">
    <location>
        <begin position="438"/>
        <end position="501"/>
    </location>
</feature>
<feature type="compositionally biased region" description="Basic and acidic residues" evidence="2">
    <location>
        <begin position="363"/>
        <end position="375"/>
    </location>
</feature>
<protein>
    <submittedName>
        <fullName evidence="3">Uncharacterized protein</fullName>
    </submittedName>
</protein>
<feature type="compositionally biased region" description="Low complexity" evidence="2">
    <location>
        <begin position="1442"/>
        <end position="1452"/>
    </location>
</feature>
<evidence type="ECO:0000313" key="4">
    <source>
        <dbReference type="Proteomes" id="UP000749559"/>
    </source>
</evidence>
<name>A0A8S4QC51_OWEFU</name>
<feature type="compositionally biased region" description="Polar residues" evidence="2">
    <location>
        <begin position="481"/>
        <end position="501"/>
    </location>
</feature>
<feature type="non-terminal residue" evidence="3">
    <location>
        <position position="2035"/>
    </location>
</feature>
<feature type="compositionally biased region" description="Basic and acidic residues" evidence="2">
    <location>
        <begin position="402"/>
        <end position="411"/>
    </location>
</feature>
<feature type="compositionally biased region" description="Polar residues" evidence="2">
    <location>
        <begin position="990"/>
        <end position="1003"/>
    </location>
</feature>
<keyword evidence="1" id="KW-0175">Coiled coil</keyword>
<feature type="coiled-coil region" evidence="1">
    <location>
        <begin position="1226"/>
        <end position="1253"/>
    </location>
</feature>
<feature type="compositionally biased region" description="Polar residues" evidence="2">
    <location>
        <begin position="1038"/>
        <end position="1047"/>
    </location>
</feature>
<feature type="compositionally biased region" description="Acidic residues" evidence="2">
    <location>
        <begin position="1921"/>
        <end position="1930"/>
    </location>
</feature>
<organism evidence="3 4">
    <name type="scientific">Owenia fusiformis</name>
    <name type="common">Polychaete worm</name>
    <dbReference type="NCBI Taxonomy" id="6347"/>
    <lineage>
        <taxon>Eukaryota</taxon>
        <taxon>Metazoa</taxon>
        <taxon>Spiralia</taxon>
        <taxon>Lophotrochozoa</taxon>
        <taxon>Annelida</taxon>
        <taxon>Polychaeta</taxon>
        <taxon>Sedentaria</taxon>
        <taxon>Canalipalpata</taxon>
        <taxon>Sabellida</taxon>
        <taxon>Oweniida</taxon>
        <taxon>Oweniidae</taxon>
        <taxon>Owenia</taxon>
    </lineage>
</organism>
<feature type="compositionally biased region" description="Acidic residues" evidence="2">
    <location>
        <begin position="1497"/>
        <end position="1506"/>
    </location>
</feature>
<feature type="region of interest" description="Disordered" evidence="2">
    <location>
        <begin position="1814"/>
        <end position="1952"/>
    </location>
</feature>
<feature type="region of interest" description="Disordered" evidence="2">
    <location>
        <begin position="69"/>
        <end position="102"/>
    </location>
</feature>